<dbReference type="AlphaFoldDB" id="A0A6J2T9I7"/>
<dbReference type="InterPro" id="IPR000668">
    <property type="entry name" value="Peptidase_C1A_C"/>
</dbReference>
<evidence type="ECO:0000256" key="5">
    <source>
        <dbReference type="ARBA" id="ARBA00023145"/>
    </source>
</evidence>
<evidence type="ECO:0000256" key="9">
    <source>
        <dbReference type="ARBA" id="ARBA00063237"/>
    </source>
</evidence>
<keyword evidence="6" id="KW-1015">Disulfide bond</keyword>
<dbReference type="SMART" id="SM00645">
    <property type="entry name" value="Pept_C1"/>
    <property type="match status" value="1"/>
</dbReference>
<dbReference type="SUPFAM" id="SSF54001">
    <property type="entry name" value="Cysteine proteinases"/>
    <property type="match status" value="1"/>
</dbReference>
<evidence type="ECO:0000313" key="13">
    <source>
        <dbReference type="Proteomes" id="UP000504634"/>
    </source>
</evidence>
<dbReference type="PANTHER" id="PTHR12411">
    <property type="entry name" value="CYSTEINE PROTEASE FAMILY C1-RELATED"/>
    <property type="match status" value="1"/>
</dbReference>
<dbReference type="InterPro" id="IPR013128">
    <property type="entry name" value="Peptidase_C1A"/>
</dbReference>
<dbReference type="Proteomes" id="UP000504634">
    <property type="component" value="Unplaced"/>
</dbReference>
<dbReference type="InterPro" id="IPR025661">
    <property type="entry name" value="Pept_asp_AS"/>
</dbReference>
<keyword evidence="2" id="KW-0645">Protease</keyword>
<dbReference type="PRINTS" id="PR00705">
    <property type="entry name" value="PAPAIN"/>
</dbReference>
<accession>A0A6J2T9I7</accession>
<evidence type="ECO:0000256" key="1">
    <source>
        <dbReference type="ARBA" id="ARBA00008455"/>
    </source>
</evidence>
<dbReference type="RefSeq" id="XP_030371985.1">
    <property type="nucleotide sequence ID" value="XM_030516125.1"/>
</dbReference>
<dbReference type="FunFam" id="3.90.70.10:FF:000006">
    <property type="entry name" value="Cathepsin S"/>
    <property type="match status" value="1"/>
</dbReference>
<sequence length="357" mass="39846">MIGIFTLLVLVVCAQALSYEDYLVAEWEAFKLKYEEKLAVKSEESLLQGEWKEFKLDHGKTYSTEAEEEFRLEVFKNNKRIIDDHNKRWAAGEESYEMGLNEFSDLLPEEFKRYMLGFVNTTTWESEAEEGITYIPAAHVTLPGAVDWRGAGAVTSVKNQRACGSCWAFAATGVLEGQHFRKTHQLILLSEQNLVDCSTNRYHNKGCNGGMADRALQYVQDNGGIDTEGSYPYRAANGQCQFNKNNIGATVRSVVHLERGNEGILANAVATVGPIAVSIDASHLQSYRGGVYNDPKCSRNINHAVLIVGYGNDPRGGDFWLVKNSWGIGFGEQGYIRMSRNRNNQCGIADWGVYPLV</sequence>
<comment type="catalytic activity">
    <reaction evidence="7">
        <text>Specificity close to that of papain. As compared to cathepsin B, cathepsin L exhibits higher activity toward protein substrates, but has little activity on Z-Arg-Arg-NHMec, and no peptidyl-dipeptidase activity.</text>
        <dbReference type="EC" id="3.4.22.15"/>
    </reaction>
</comment>
<keyword evidence="10" id="KW-0732">Signal</keyword>
<dbReference type="InterPro" id="IPR039417">
    <property type="entry name" value="Peptidase_C1A_papain-like"/>
</dbReference>
<dbReference type="PROSITE" id="PS00139">
    <property type="entry name" value="THIOL_PROTEASE_CYS"/>
    <property type="match status" value="1"/>
</dbReference>
<feature type="domain" description="Peptidase C1A papain C-terminal" evidence="11">
    <location>
        <begin position="142"/>
        <end position="356"/>
    </location>
</feature>
<dbReference type="Pfam" id="PF08246">
    <property type="entry name" value="Inhibitor_I29"/>
    <property type="match status" value="1"/>
</dbReference>
<dbReference type="InterPro" id="IPR038765">
    <property type="entry name" value="Papain-like_cys_pep_sf"/>
</dbReference>
<keyword evidence="3" id="KW-0378">Hydrolase</keyword>
<dbReference type="OrthoDB" id="10253408at2759"/>
<evidence type="ECO:0000256" key="7">
    <source>
        <dbReference type="ARBA" id="ARBA00036319"/>
    </source>
</evidence>
<evidence type="ECO:0000256" key="3">
    <source>
        <dbReference type="ARBA" id="ARBA00022801"/>
    </source>
</evidence>
<protein>
    <recommendedName>
        <fullName evidence="8">cathepsin L</fullName>
        <ecNumber evidence="8">3.4.22.15</ecNumber>
    </recommendedName>
</protein>
<feature type="signal peptide" evidence="10">
    <location>
        <begin position="1"/>
        <end position="16"/>
    </location>
</feature>
<keyword evidence="13" id="KW-1185">Reference proteome</keyword>
<evidence type="ECO:0000256" key="4">
    <source>
        <dbReference type="ARBA" id="ARBA00022807"/>
    </source>
</evidence>
<evidence type="ECO:0000256" key="10">
    <source>
        <dbReference type="SAM" id="SignalP"/>
    </source>
</evidence>
<organism evidence="13 14">
    <name type="scientific">Drosophila lebanonensis</name>
    <name type="common">Fruit fly</name>
    <name type="synonym">Scaptodrosophila lebanonensis</name>
    <dbReference type="NCBI Taxonomy" id="7225"/>
    <lineage>
        <taxon>Eukaryota</taxon>
        <taxon>Metazoa</taxon>
        <taxon>Ecdysozoa</taxon>
        <taxon>Arthropoda</taxon>
        <taxon>Hexapoda</taxon>
        <taxon>Insecta</taxon>
        <taxon>Pterygota</taxon>
        <taxon>Neoptera</taxon>
        <taxon>Endopterygota</taxon>
        <taxon>Diptera</taxon>
        <taxon>Brachycera</taxon>
        <taxon>Muscomorpha</taxon>
        <taxon>Ephydroidea</taxon>
        <taxon>Drosophilidae</taxon>
        <taxon>Scaptodrosophila</taxon>
    </lineage>
</organism>
<dbReference type="InterPro" id="IPR013201">
    <property type="entry name" value="Prot_inhib_I29"/>
</dbReference>
<evidence type="ECO:0000256" key="8">
    <source>
        <dbReference type="ARBA" id="ARBA00038911"/>
    </source>
</evidence>
<dbReference type="GO" id="GO:0004197">
    <property type="term" value="F:cysteine-type endopeptidase activity"/>
    <property type="evidence" value="ECO:0007669"/>
    <property type="project" value="UniProtKB-EC"/>
</dbReference>
<dbReference type="InterPro" id="IPR000169">
    <property type="entry name" value="Pept_cys_AS"/>
</dbReference>
<dbReference type="PROSITE" id="PS00639">
    <property type="entry name" value="THIOL_PROTEASE_HIS"/>
    <property type="match status" value="1"/>
</dbReference>
<dbReference type="GeneID" id="115622228"/>
<keyword evidence="4" id="KW-0788">Thiol protease</keyword>
<name>A0A6J2T9I7_DROLE</name>
<evidence type="ECO:0000259" key="12">
    <source>
        <dbReference type="SMART" id="SM00848"/>
    </source>
</evidence>
<dbReference type="InterPro" id="IPR025660">
    <property type="entry name" value="Pept_his_AS"/>
</dbReference>
<keyword evidence="5" id="KW-0865">Zymogen</keyword>
<dbReference type="EC" id="3.4.22.15" evidence="8"/>
<proteinExistence type="inferred from homology"/>
<dbReference type="GO" id="GO:0006508">
    <property type="term" value="P:proteolysis"/>
    <property type="evidence" value="ECO:0007669"/>
    <property type="project" value="UniProtKB-KW"/>
</dbReference>
<dbReference type="SMART" id="SM00848">
    <property type="entry name" value="Inhibitor_I29"/>
    <property type="match status" value="1"/>
</dbReference>
<reference evidence="14" key="1">
    <citation type="submission" date="2025-08" db="UniProtKB">
        <authorList>
            <consortium name="RefSeq"/>
        </authorList>
    </citation>
    <scope>IDENTIFICATION</scope>
    <source>
        <strain evidence="14">11010-0011.00</strain>
        <tissue evidence="14">Whole body</tissue>
    </source>
</reference>
<feature type="chain" id="PRO_5027057677" description="cathepsin L" evidence="10">
    <location>
        <begin position="17"/>
        <end position="357"/>
    </location>
</feature>
<dbReference type="CDD" id="cd02248">
    <property type="entry name" value="Peptidase_C1A"/>
    <property type="match status" value="1"/>
</dbReference>
<evidence type="ECO:0000259" key="11">
    <source>
        <dbReference type="SMART" id="SM00645"/>
    </source>
</evidence>
<dbReference type="PROSITE" id="PS00640">
    <property type="entry name" value="THIOL_PROTEASE_ASN"/>
    <property type="match status" value="1"/>
</dbReference>
<evidence type="ECO:0000313" key="14">
    <source>
        <dbReference type="RefSeq" id="XP_030371985.1"/>
    </source>
</evidence>
<comment type="subunit">
    <text evidence="9">Dimer of a heavy and a light chain linked by disulfide bonds.</text>
</comment>
<gene>
    <name evidence="14" type="primary">LOC115622228</name>
</gene>
<comment type="similarity">
    <text evidence="1">Belongs to the peptidase C1 family.</text>
</comment>
<dbReference type="Pfam" id="PF00112">
    <property type="entry name" value="Peptidase_C1"/>
    <property type="match status" value="1"/>
</dbReference>
<feature type="domain" description="Cathepsin propeptide inhibitor" evidence="12">
    <location>
        <begin position="51"/>
        <end position="111"/>
    </location>
</feature>
<evidence type="ECO:0000256" key="2">
    <source>
        <dbReference type="ARBA" id="ARBA00022670"/>
    </source>
</evidence>
<dbReference type="Gene3D" id="3.90.70.10">
    <property type="entry name" value="Cysteine proteinases"/>
    <property type="match status" value="1"/>
</dbReference>
<evidence type="ECO:0000256" key="6">
    <source>
        <dbReference type="ARBA" id="ARBA00023157"/>
    </source>
</evidence>